<gene>
    <name evidence="2" type="ORF">PCOR1329_LOCUS38676</name>
</gene>
<organism evidence="2 3">
    <name type="scientific">Prorocentrum cordatum</name>
    <dbReference type="NCBI Taxonomy" id="2364126"/>
    <lineage>
        <taxon>Eukaryota</taxon>
        <taxon>Sar</taxon>
        <taxon>Alveolata</taxon>
        <taxon>Dinophyceae</taxon>
        <taxon>Prorocentrales</taxon>
        <taxon>Prorocentraceae</taxon>
        <taxon>Prorocentrum</taxon>
    </lineage>
</organism>
<evidence type="ECO:0000313" key="2">
    <source>
        <dbReference type="EMBL" id="CAK0844609.1"/>
    </source>
</evidence>
<proteinExistence type="predicted"/>
<protein>
    <submittedName>
        <fullName evidence="2">Uncharacterized protein</fullName>
    </submittedName>
</protein>
<feature type="region of interest" description="Disordered" evidence="1">
    <location>
        <begin position="540"/>
        <end position="587"/>
    </location>
</feature>
<dbReference type="EMBL" id="CAUYUJ010014679">
    <property type="protein sequence ID" value="CAK0844609.1"/>
    <property type="molecule type" value="Genomic_DNA"/>
</dbReference>
<feature type="compositionally biased region" description="Basic and acidic residues" evidence="1">
    <location>
        <begin position="542"/>
        <end position="561"/>
    </location>
</feature>
<sequence length="1129" mass="121903">MPPKGPQTRLPKVVKDGVLIKLEDICVGEESGWRPANLERVNELKEVFLTGQYGIGLLKAQSVIQQDGQAKTGSDGRQLLSDGKSTILAMTAVKAIHASGEGANYEWSGALLDAFENDIKVSVLEYPEDDHDLVVAHNALTHDTDSNRYRSTTVKVMADVANRFRNKVPGGDWNAVQESLLQVYGKSKRTFVWRMVCVAQTMKPPVLQKIVDVRMPNSCVWDNPYFTGHGAQADKRLSEAAMLAVLTWYEDDTVGQKGMSSKVFEQEYCAVIRQCERWFRTVKKEFGKLFEHPGVARTREFLFSGRVRVAVLGCIRAAVRLEGVSEEKPGIPQCRALWAELEALKKGPETAPKVEEDRDPAEEAASILAGAFLDAVHVYENEQAMKENLRNLVGPSSKIVVLVDACTSTAKIPLALLEQVASVVKDVPTTKIRVLTTAAGRLELLVACSNKAAAIFPEGNQFTVQLVRSSRQTGSGRGAKRPQYVQLLMLGSPAQPNAPCQLDVSRCLAKAAECCHMRCRDETCPLRSVEEQAALAALVTAKDPRASDPSREIPEDDKAGDAEDAEVADDEDGGGLGKTSHVSSLSRRGLEDAALQDDGGAPIAVQGAPKAGARGLATELWPFAYGRAYYNTLLTVLGEAEASSHLILLTTSAHPAPVLAAGGLQMTSHVLYSTVGQHSRAHGRDVLQAILEREFFMKEKAKLDPSKKRLRDEDLSFVIVDAPPSQTLCFDEVGKTGSTPGWRAGIDLTPDETTLEKSLAELTSHQLESKSLAVSEKAGARHLVPRKHLREGGVITDAPCLVYSTIPSLRYFLNQGGNSALVAGPLIQIDGVLKPDGVPKSLYCVLLGAAQLAADYRGVRKQPNCIIEARPELGPNDGLLQLVVKTHNGCGVAEGAPVVIDCGPNYVPCTAPMTSPTKRFRGALDVIWDKHRAGQGGPSQASPAPELQSAPPGEQRLGTTSLVDIFLTAASTLQLRLLGSQNKKIPGNTVLYSFEGGRVDPKTSVSAPSFPWEFKAGQELVATRKGDTMKLTKLLTYIKDNKCSAVFGHNHFSEGVCPPELVLKKALVFAAASSSASSTFQSAHAALAGSANAHLVWEITHREGKVWPKSLVIMTKKQLSLKAGENFQL</sequence>
<feature type="region of interest" description="Disordered" evidence="1">
    <location>
        <begin position="931"/>
        <end position="954"/>
    </location>
</feature>
<evidence type="ECO:0000256" key="1">
    <source>
        <dbReference type="SAM" id="MobiDB-lite"/>
    </source>
</evidence>
<dbReference type="Proteomes" id="UP001189429">
    <property type="component" value="Unassembled WGS sequence"/>
</dbReference>
<keyword evidence="3" id="KW-1185">Reference proteome</keyword>
<accession>A0ABN9TFK5</accession>
<name>A0ABN9TFK5_9DINO</name>
<evidence type="ECO:0000313" key="3">
    <source>
        <dbReference type="Proteomes" id="UP001189429"/>
    </source>
</evidence>
<comment type="caution">
    <text evidence="2">The sequence shown here is derived from an EMBL/GenBank/DDBJ whole genome shotgun (WGS) entry which is preliminary data.</text>
</comment>
<reference evidence="2" key="1">
    <citation type="submission" date="2023-10" db="EMBL/GenBank/DDBJ databases">
        <authorList>
            <person name="Chen Y."/>
            <person name="Shah S."/>
            <person name="Dougan E. K."/>
            <person name="Thang M."/>
            <person name="Chan C."/>
        </authorList>
    </citation>
    <scope>NUCLEOTIDE SEQUENCE [LARGE SCALE GENOMIC DNA]</scope>
</reference>
<feature type="compositionally biased region" description="Acidic residues" evidence="1">
    <location>
        <begin position="562"/>
        <end position="573"/>
    </location>
</feature>